<dbReference type="EMBL" id="CAKMRJ010000001">
    <property type="protein sequence ID" value="CAH1415088.1"/>
    <property type="molecule type" value="Genomic_DNA"/>
</dbReference>
<comment type="caution">
    <text evidence="2">The sequence shown here is derived from an EMBL/GenBank/DDBJ whole genome shotgun (WGS) entry which is preliminary data.</text>
</comment>
<evidence type="ECO:0000313" key="3">
    <source>
        <dbReference type="Proteomes" id="UP001157418"/>
    </source>
</evidence>
<evidence type="ECO:0000313" key="2">
    <source>
        <dbReference type="EMBL" id="CAH1415088.1"/>
    </source>
</evidence>
<accession>A0AAU9LGE0</accession>
<reference evidence="2 3" key="1">
    <citation type="submission" date="2022-01" db="EMBL/GenBank/DDBJ databases">
        <authorList>
            <person name="Xiong W."/>
            <person name="Schranz E."/>
        </authorList>
    </citation>
    <scope>NUCLEOTIDE SEQUENCE [LARGE SCALE GENOMIC DNA]</scope>
</reference>
<keyword evidence="3" id="KW-1185">Reference proteome</keyword>
<proteinExistence type="predicted"/>
<sequence>MNKSNNLLIETSKRRRKHFPPPNVPTSHCVSLCTLKIKPPNCFRGAAPKPFFELLPDSLIHRRQAPASG</sequence>
<evidence type="ECO:0000256" key="1">
    <source>
        <dbReference type="SAM" id="MobiDB-lite"/>
    </source>
</evidence>
<gene>
    <name evidence="2" type="ORF">LVIROSA_LOCUS2958</name>
</gene>
<name>A0AAU9LGE0_9ASTR</name>
<feature type="region of interest" description="Disordered" evidence="1">
    <location>
        <begin position="1"/>
        <end position="23"/>
    </location>
</feature>
<organism evidence="2 3">
    <name type="scientific">Lactuca virosa</name>
    <dbReference type="NCBI Taxonomy" id="75947"/>
    <lineage>
        <taxon>Eukaryota</taxon>
        <taxon>Viridiplantae</taxon>
        <taxon>Streptophyta</taxon>
        <taxon>Embryophyta</taxon>
        <taxon>Tracheophyta</taxon>
        <taxon>Spermatophyta</taxon>
        <taxon>Magnoliopsida</taxon>
        <taxon>eudicotyledons</taxon>
        <taxon>Gunneridae</taxon>
        <taxon>Pentapetalae</taxon>
        <taxon>asterids</taxon>
        <taxon>campanulids</taxon>
        <taxon>Asterales</taxon>
        <taxon>Asteraceae</taxon>
        <taxon>Cichorioideae</taxon>
        <taxon>Cichorieae</taxon>
        <taxon>Lactucinae</taxon>
        <taxon>Lactuca</taxon>
    </lineage>
</organism>
<protein>
    <submittedName>
        <fullName evidence="2">Uncharacterized protein</fullName>
    </submittedName>
</protein>
<dbReference type="AlphaFoldDB" id="A0AAU9LGE0"/>
<dbReference type="Proteomes" id="UP001157418">
    <property type="component" value="Unassembled WGS sequence"/>
</dbReference>